<proteinExistence type="predicted"/>
<sequence>MSLSQHDLDALWQDDAHWGHGRIGLYFCKRDPRLFVRKRRPSMGWTVNLAHRAAGLVLVGITIVPVLIVVVATAGGGAGVGAAGG</sequence>
<name>A0A286G3T1_9PROT</name>
<dbReference type="OrthoDB" id="8482161at2"/>
<feature type="transmembrane region" description="Helical" evidence="1">
    <location>
        <begin position="49"/>
        <end position="72"/>
    </location>
</feature>
<accession>A0A286G3T1</accession>
<dbReference type="Pfam" id="PF19124">
    <property type="entry name" value="DUF5808"/>
    <property type="match status" value="1"/>
</dbReference>
<keyword evidence="1" id="KW-0812">Transmembrane</keyword>
<gene>
    <name evidence="3" type="ORF">SAMN05421508_101454</name>
</gene>
<evidence type="ECO:0000259" key="2">
    <source>
        <dbReference type="Pfam" id="PF19124"/>
    </source>
</evidence>
<reference evidence="3 4" key="1">
    <citation type="submission" date="2017-09" db="EMBL/GenBank/DDBJ databases">
        <authorList>
            <person name="Ehlers B."/>
            <person name="Leendertz F.H."/>
        </authorList>
    </citation>
    <scope>NUCLEOTIDE SEQUENCE [LARGE SCALE GENOMIC DNA]</scope>
    <source>
        <strain evidence="3 4">USBA 140</strain>
    </source>
</reference>
<dbReference type="AlphaFoldDB" id="A0A286G3T1"/>
<evidence type="ECO:0000313" key="3">
    <source>
        <dbReference type="EMBL" id="SOD90142.1"/>
    </source>
</evidence>
<dbReference type="Proteomes" id="UP000219621">
    <property type="component" value="Unassembled WGS sequence"/>
</dbReference>
<evidence type="ECO:0000313" key="4">
    <source>
        <dbReference type="Proteomes" id="UP000219621"/>
    </source>
</evidence>
<protein>
    <recommendedName>
        <fullName evidence="2">DUF5808 domain-containing protein</fullName>
    </recommendedName>
</protein>
<dbReference type="EMBL" id="OCNJ01000001">
    <property type="protein sequence ID" value="SOD90142.1"/>
    <property type="molecule type" value="Genomic_DNA"/>
</dbReference>
<keyword evidence="4" id="KW-1185">Reference proteome</keyword>
<organism evidence="3 4">
    <name type="scientific">Caenispirillum bisanense</name>
    <dbReference type="NCBI Taxonomy" id="414052"/>
    <lineage>
        <taxon>Bacteria</taxon>
        <taxon>Pseudomonadati</taxon>
        <taxon>Pseudomonadota</taxon>
        <taxon>Alphaproteobacteria</taxon>
        <taxon>Rhodospirillales</taxon>
        <taxon>Novispirillaceae</taxon>
        <taxon>Caenispirillum</taxon>
    </lineage>
</organism>
<keyword evidence="1" id="KW-0472">Membrane</keyword>
<dbReference type="InterPro" id="IPR043831">
    <property type="entry name" value="DUF5808"/>
</dbReference>
<dbReference type="RefSeq" id="WP_097277340.1">
    <property type="nucleotide sequence ID" value="NZ_OCNJ01000001.1"/>
</dbReference>
<keyword evidence="1" id="KW-1133">Transmembrane helix</keyword>
<evidence type="ECO:0000256" key="1">
    <source>
        <dbReference type="SAM" id="Phobius"/>
    </source>
</evidence>
<feature type="domain" description="DUF5808" evidence="2">
    <location>
        <begin position="31"/>
        <end position="53"/>
    </location>
</feature>